<dbReference type="OrthoDB" id="205514at2759"/>
<dbReference type="SUPFAM" id="SSF52113">
    <property type="entry name" value="BRCT domain"/>
    <property type="match status" value="1"/>
</dbReference>
<dbReference type="GO" id="GO:0003677">
    <property type="term" value="F:DNA binding"/>
    <property type="evidence" value="ECO:0007669"/>
    <property type="project" value="UniProtKB-UniRule"/>
</dbReference>
<dbReference type="GO" id="GO:0046872">
    <property type="term" value="F:metal ion binding"/>
    <property type="evidence" value="ECO:0007669"/>
    <property type="project" value="UniProtKB-UniRule"/>
</dbReference>
<feature type="binding site" evidence="10">
    <location>
        <position position="332"/>
    </location>
    <ligand>
        <name>Mg(2+)</name>
        <dbReference type="ChEBI" id="CHEBI:18420"/>
    </ligand>
</feature>
<feature type="compositionally biased region" description="Polar residues" evidence="11">
    <location>
        <begin position="405"/>
        <end position="425"/>
    </location>
</feature>
<dbReference type="InterPro" id="IPR018944">
    <property type="entry name" value="DNA_pol_lambd_fingers_domain"/>
</dbReference>
<dbReference type="Pfam" id="PF14792">
    <property type="entry name" value="DNA_pol_B_palm"/>
    <property type="match status" value="1"/>
</dbReference>
<evidence type="ECO:0000256" key="8">
    <source>
        <dbReference type="ARBA" id="ARBA00023242"/>
    </source>
</evidence>
<dbReference type="Pfam" id="PF14791">
    <property type="entry name" value="DNA_pol_B_thumb"/>
    <property type="match status" value="1"/>
</dbReference>
<dbReference type="Pfam" id="PF10391">
    <property type="entry name" value="DNA_pol_lambd_f"/>
    <property type="match status" value="1"/>
</dbReference>
<dbReference type="GO" id="GO:0003887">
    <property type="term" value="F:DNA-directed DNA polymerase activity"/>
    <property type="evidence" value="ECO:0007669"/>
    <property type="project" value="UniProtKB-UniRule"/>
</dbReference>
<dbReference type="PIRSF" id="PIRSF501176">
    <property type="entry name" value="DNApol_mu"/>
    <property type="match status" value="1"/>
</dbReference>
<comment type="similarity">
    <text evidence="3 9">Belongs to the DNA polymerase type-X family.</text>
</comment>
<dbReference type="InterPro" id="IPR037160">
    <property type="entry name" value="DNA_Pol_thumb_sf"/>
</dbReference>
<feature type="binding site" evidence="10">
    <location>
        <position position="334"/>
    </location>
    <ligand>
        <name>Mg(2+)</name>
        <dbReference type="ChEBI" id="CHEBI:18420"/>
    </ligand>
</feature>
<dbReference type="InterPro" id="IPR010996">
    <property type="entry name" value="HHH_MUS81"/>
</dbReference>
<dbReference type="InterPro" id="IPR019843">
    <property type="entry name" value="DNA_pol-X_BS"/>
</dbReference>
<dbReference type="Gene3D" id="3.30.460.10">
    <property type="entry name" value="Beta Polymerase, domain 2"/>
    <property type="match status" value="1"/>
</dbReference>
<keyword evidence="7 9" id="KW-0460">Magnesium</keyword>
<comment type="catalytic activity">
    <reaction evidence="9">
        <text>DNA(n) + a 2'-deoxyribonucleoside 5'-triphosphate = DNA(n+1) + diphosphate</text>
        <dbReference type="Rhea" id="RHEA:22508"/>
        <dbReference type="Rhea" id="RHEA-COMP:17339"/>
        <dbReference type="Rhea" id="RHEA-COMP:17340"/>
        <dbReference type="ChEBI" id="CHEBI:33019"/>
        <dbReference type="ChEBI" id="CHEBI:61560"/>
        <dbReference type="ChEBI" id="CHEBI:173112"/>
        <dbReference type="EC" id="2.7.7.7"/>
    </reaction>
</comment>
<evidence type="ECO:0000256" key="4">
    <source>
        <dbReference type="ARBA" id="ARBA00022679"/>
    </source>
</evidence>
<feature type="domain" description="BRCT" evidence="12">
    <location>
        <begin position="19"/>
        <end position="117"/>
    </location>
</feature>
<dbReference type="InterPro" id="IPR002054">
    <property type="entry name" value="DNA-dir_DNA_pol_X"/>
</dbReference>
<keyword evidence="4 9" id="KW-0808">Transferase</keyword>
<proteinExistence type="inferred from homology"/>
<dbReference type="InterPro" id="IPR001726">
    <property type="entry name" value="TdT/Mu"/>
</dbReference>
<feature type="compositionally biased region" description="Basic and acidic residues" evidence="11">
    <location>
        <begin position="426"/>
        <end position="436"/>
    </location>
</feature>
<dbReference type="FunFam" id="1.10.150.20:FF:000010">
    <property type="entry name" value="DNA polymerase lambda"/>
    <property type="match status" value="1"/>
</dbReference>
<dbReference type="GO" id="GO:0005634">
    <property type="term" value="C:nucleus"/>
    <property type="evidence" value="ECO:0007669"/>
    <property type="project" value="UniProtKB-SubCell"/>
</dbReference>
<protein>
    <recommendedName>
        <fullName evidence="9">DNA-directed DNA/RNA polymerase mu</fullName>
        <ecNumber evidence="9">2.7.7.7</ecNumber>
    </recommendedName>
</protein>
<dbReference type="InterPro" id="IPR001357">
    <property type="entry name" value="BRCT_dom"/>
</dbReference>
<comment type="function">
    <text evidence="9">Gap-filling polymerase involved in repair of DNA double-strand breaks by non-homologous end joining (NHEJ).</text>
</comment>
<comment type="cofactor">
    <cofactor evidence="1 9 10">
        <name>Mg(2+)</name>
        <dbReference type="ChEBI" id="CHEBI:18420"/>
    </cofactor>
</comment>
<evidence type="ECO:0000313" key="14">
    <source>
        <dbReference type="Proteomes" id="UP000838412"/>
    </source>
</evidence>
<dbReference type="InterPro" id="IPR043519">
    <property type="entry name" value="NT_sf"/>
</dbReference>
<evidence type="ECO:0000256" key="10">
    <source>
        <dbReference type="PIRSR" id="PIRSR000817-1"/>
    </source>
</evidence>
<dbReference type="Gene3D" id="3.40.50.10190">
    <property type="entry name" value="BRCT domain"/>
    <property type="match status" value="1"/>
</dbReference>
<dbReference type="PANTHER" id="PTHR11276:SF40">
    <property type="entry name" value="BRCT DOMAIN-CONTAINING PROTEIN"/>
    <property type="match status" value="1"/>
</dbReference>
<dbReference type="InterPro" id="IPR027421">
    <property type="entry name" value="DNA_pol_lamdba_lyase_dom_sf"/>
</dbReference>
<evidence type="ECO:0000313" key="13">
    <source>
        <dbReference type="EMBL" id="CAH1257757.1"/>
    </source>
</evidence>
<evidence type="ECO:0000256" key="11">
    <source>
        <dbReference type="SAM" id="MobiDB-lite"/>
    </source>
</evidence>
<dbReference type="InterPro" id="IPR027249">
    <property type="entry name" value="DNA/RNApol_mu"/>
</dbReference>
<dbReference type="CDD" id="cd00141">
    <property type="entry name" value="NT_POLXc"/>
    <property type="match status" value="1"/>
</dbReference>
<evidence type="ECO:0000256" key="3">
    <source>
        <dbReference type="ARBA" id="ARBA00008323"/>
    </source>
</evidence>
<dbReference type="InterPro" id="IPR036420">
    <property type="entry name" value="BRCT_dom_sf"/>
</dbReference>
<feature type="binding site" evidence="10">
    <location>
        <position position="462"/>
    </location>
    <ligand>
        <name>Mg(2+)</name>
        <dbReference type="ChEBI" id="CHEBI:18420"/>
    </ligand>
</feature>
<organism evidence="13 14">
    <name type="scientific">Branchiostoma lanceolatum</name>
    <name type="common">Common lancelet</name>
    <name type="synonym">Amphioxus lanceolatum</name>
    <dbReference type="NCBI Taxonomy" id="7740"/>
    <lineage>
        <taxon>Eukaryota</taxon>
        <taxon>Metazoa</taxon>
        <taxon>Chordata</taxon>
        <taxon>Cephalochordata</taxon>
        <taxon>Leptocardii</taxon>
        <taxon>Amphioxiformes</taxon>
        <taxon>Branchiostomatidae</taxon>
        <taxon>Branchiostoma</taxon>
    </lineage>
</organism>
<evidence type="ECO:0000256" key="6">
    <source>
        <dbReference type="ARBA" id="ARBA00022723"/>
    </source>
</evidence>
<keyword evidence="6 9" id="KW-0479">Metal-binding</keyword>
<dbReference type="PRINTS" id="PR00869">
    <property type="entry name" value="DNAPOLX"/>
</dbReference>
<evidence type="ECO:0000259" key="12">
    <source>
        <dbReference type="PROSITE" id="PS50172"/>
    </source>
</evidence>
<dbReference type="AlphaFoldDB" id="A0A8J9ZLM8"/>
<dbReference type="EC" id="2.7.7.7" evidence="9"/>
<dbReference type="Gene3D" id="1.10.150.110">
    <property type="entry name" value="DNA polymerase beta, N-terminal domain-like"/>
    <property type="match status" value="1"/>
</dbReference>
<evidence type="ECO:0000256" key="5">
    <source>
        <dbReference type="ARBA" id="ARBA00022695"/>
    </source>
</evidence>
<dbReference type="SUPFAM" id="SSF81585">
    <property type="entry name" value="PsbU/PolX domain-like"/>
    <property type="match status" value="1"/>
</dbReference>
<dbReference type="InterPro" id="IPR022312">
    <property type="entry name" value="DNA_pol_X"/>
</dbReference>
<dbReference type="Proteomes" id="UP000838412">
    <property type="component" value="Chromosome 3"/>
</dbReference>
<accession>A0A8J9ZLM8</accession>
<evidence type="ECO:0000256" key="9">
    <source>
        <dbReference type="PIRNR" id="PIRNR000817"/>
    </source>
</evidence>
<dbReference type="PANTHER" id="PTHR11276">
    <property type="entry name" value="DNA POLYMERASE TYPE-X FAMILY MEMBER"/>
    <property type="match status" value="1"/>
</dbReference>
<dbReference type="GO" id="GO:0006303">
    <property type="term" value="P:double-strand break repair via nonhomologous end joining"/>
    <property type="evidence" value="ECO:0007669"/>
    <property type="project" value="TreeGrafter"/>
</dbReference>
<keyword evidence="14" id="KW-1185">Reference proteome</keyword>
<dbReference type="EMBL" id="OV696688">
    <property type="protein sequence ID" value="CAH1257757.1"/>
    <property type="molecule type" value="Genomic_DNA"/>
</dbReference>
<evidence type="ECO:0000256" key="7">
    <source>
        <dbReference type="ARBA" id="ARBA00022842"/>
    </source>
</evidence>
<dbReference type="Pfam" id="PF14716">
    <property type="entry name" value="HHH_8"/>
    <property type="match status" value="1"/>
</dbReference>
<dbReference type="SUPFAM" id="SSF81301">
    <property type="entry name" value="Nucleotidyltransferase"/>
    <property type="match status" value="1"/>
</dbReference>
<keyword evidence="8 9" id="KW-0539">Nucleus</keyword>
<evidence type="ECO:0000256" key="1">
    <source>
        <dbReference type="ARBA" id="ARBA00001946"/>
    </source>
</evidence>
<dbReference type="SMART" id="SM00483">
    <property type="entry name" value="POLXc"/>
    <property type="match status" value="1"/>
</dbReference>
<dbReference type="InterPro" id="IPR028207">
    <property type="entry name" value="DNA_pol_B_palm_palm"/>
</dbReference>
<dbReference type="FunFam" id="3.30.210.10:FF:000004">
    <property type="entry name" value="DNA-directed DNA/RNA polymerase mu"/>
    <property type="match status" value="1"/>
</dbReference>
<evidence type="ECO:0000256" key="2">
    <source>
        <dbReference type="ARBA" id="ARBA00004123"/>
    </source>
</evidence>
<gene>
    <name evidence="13" type="primary">DNTT</name>
    <name evidence="13" type="ORF">BLAG_LOCUS15560</name>
</gene>
<dbReference type="PROSITE" id="PS00522">
    <property type="entry name" value="DNA_POLYMERASE_X"/>
    <property type="match status" value="1"/>
</dbReference>
<dbReference type="PROSITE" id="PS50172">
    <property type="entry name" value="BRCT"/>
    <property type="match status" value="1"/>
</dbReference>
<dbReference type="SUPFAM" id="SSF47802">
    <property type="entry name" value="DNA polymerase beta, N-terminal domain-like"/>
    <property type="match status" value="1"/>
</dbReference>
<dbReference type="PRINTS" id="PR00871">
    <property type="entry name" value="DNAPOLXTDT"/>
</dbReference>
<dbReference type="PIRSF" id="PIRSF000817">
    <property type="entry name" value="DNA_NT"/>
    <property type="match status" value="1"/>
</dbReference>
<keyword evidence="5 9" id="KW-0548">Nucleotidyltransferase</keyword>
<comment type="subcellular location">
    <subcellularLocation>
        <location evidence="2 9">Nucleus</location>
    </subcellularLocation>
</comment>
<dbReference type="InterPro" id="IPR029398">
    <property type="entry name" value="PolB_thumb"/>
</dbReference>
<dbReference type="Gene3D" id="1.10.150.20">
    <property type="entry name" value="5' to 3' exonuclease, C-terminal subdomain"/>
    <property type="match status" value="1"/>
</dbReference>
<feature type="region of interest" description="Disordered" evidence="11">
    <location>
        <begin position="405"/>
        <end position="449"/>
    </location>
</feature>
<sequence length="538" mass="60568">MAAPRRKKARIAETAGKCQQQVLFPETNIFIVDRKMTKARHDFLQALARRKGFAVCDQYGSGVTHIIAEDLSTDQVMEYFQKKGVTSLYPGQELLTMEWFTRSMEEKRPIHCTDSLRLRPSQAAVPVATESIAEPMPKYECQRITRLKHHNHRFTTALALLEEHAGYLQSGKQDSRALAFRKAACSLKALHHPLTNIEEARKLPHIGRHSLEVIQDILEDGFSREVQDICDGDFYETMQLFTGIFGVGATTARKWYETGFRTLDDIRNDSTLSLKRDQKIGLDLYQDLNTPVSLAEADIIQDLVNSEVQKLQPGATVVLTGGFRRGKTEGHDVDLLISHPTEGKETGLLSAVLARLRGKDLLAYETMSANTYDPSSVSKKEYTLDHFERCFSIFKLDKSLISSTQNAKPTSESPAGVVQQGTSNPDRPHQGEEVSLERAGGTASFSEGDKTAEKTWVGRRVDLIIAPASQYAYALVGWTGSKHFNRSLRLYADHERNMKLTSHVLYDTVKHQYLPASSEEDVFHHLQLPYREPAERNC</sequence>
<name>A0A8J9ZLM8_BRALA</name>
<reference evidence="13" key="1">
    <citation type="submission" date="2022-01" db="EMBL/GenBank/DDBJ databases">
        <authorList>
            <person name="Braso-Vives M."/>
        </authorList>
    </citation>
    <scope>NUCLEOTIDE SEQUENCE</scope>
</reference>
<dbReference type="Gene3D" id="3.30.210.10">
    <property type="entry name" value="DNA polymerase, thumb domain"/>
    <property type="match status" value="1"/>
</dbReference>